<name>A0A4U8YZ23_METTU</name>
<sequence length="70" mass="7707">MDGERTAPLNAKPRAAVAKNLFIAVLFLFSLDNTTRNIILLIRLAGIDREQFVDVEMGRALGCALRVCTC</sequence>
<evidence type="ECO:0000313" key="1">
    <source>
        <dbReference type="EMBL" id="VFU08817.1"/>
    </source>
</evidence>
<proteinExistence type="predicted"/>
<dbReference type="EMBL" id="LR536450">
    <property type="protein sequence ID" value="VFU08817.1"/>
    <property type="molecule type" value="Genomic_DNA"/>
</dbReference>
<gene>
    <name evidence="1" type="ORF">MTUNDRAET4_1924</name>
</gene>
<dbReference type="Proteomes" id="UP000294360">
    <property type="component" value="Chromosome"/>
</dbReference>
<dbReference type="AlphaFoldDB" id="A0A4U8YZ23"/>
<accession>A0A4U8YZ23</accession>
<reference evidence="1 2" key="1">
    <citation type="submission" date="2019-03" db="EMBL/GenBank/DDBJ databases">
        <authorList>
            <person name="Kox A.R. M."/>
        </authorList>
    </citation>
    <scope>NUCLEOTIDE SEQUENCE [LARGE SCALE GENOMIC DNA]</scope>
    <source>
        <strain evidence="1">MTUNDRAET4 annotated genome</strain>
    </source>
</reference>
<dbReference type="KEGG" id="mtun:MTUNDRAET4_1924"/>
<protein>
    <submittedName>
        <fullName evidence="1">Uncharacterized protein</fullName>
    </submittedName>
</protein>
<organism evidence="1 2">
    <name type="scientific">Methylocella tundrae</name>
    <dbReference type="NCBI Taxonomy" id="227605"/>
    <lineage>
        <taxon>Bacteria</taxon>
        <taxon>Pseudomonadati</taxon>
        <taxon>Pseudomonadota</taxon>
        <taxon>Alphaproteobacteria</taxon>
        <taxon>Hyphomicrobiales</taxon>
        <taxon>Beijerinckiaceae</taxon>
        <taxon>Methylocella</taxon>
    </lineage>
</organism>
<evidence type="ECO:0000313" key="2">
    <source>
        <dbReference type="Proteomes" id="UP000294360"/>
    </source>
</evidence>